<evidence type="ECO:0000313" key="5">
    <source>
        <dbReference type="EMBL" id="MEM5496432.1"/>
    </source>
</evidence>
<dbReference type="Pfam" id="PF00561">
    <property type="entry name" value="Abhydrolase_1"/>
    <property type="match status" value="1"/>
</dbReference>
<dbReference type="SUPFAM" id="SSF53474">
    <property type="entry name" value="alpha/beta-Hydrolases"/>
    <property type="match status" value="1"/>
</dbReference>
<comment type="caution">
    <text evidence="5">The sequence shown here is derived from an EMBL/GenBank/DDBJ whole genome shotgun (WGS) entry which is preliminary data.</text>
</comment>
<proteinExistence type="inferred from homology"/>
<dbReference type="Gene3D" id="3.40.50.1820">
    <property type="entry name" value="alpha/beta hydrolase"/>
    <property type="match status" value="1"/>
</dbReference>
<dbReference type="PANTHER" id="PTHR43798:SF14">
    <property type="entry name" value="SERINE HYDROLASE-LIKE PROTEIN DDB_G0286239"/>
    <property type="match status" value="1"/>
</dbReference>
<reference evidence="5 6" key="1">
    <citation type="submission" date="2024-03" db="EMBL/GenBank/DDBJ databases">
        <title>Community enrichment and isolation of bacterial strains for fucoidan degradation.</title>
        <authorList>
            <person name="Sichert A."/>
        </authorList>
    </citation>
    <scope>NUCLEOTIDE SEQUENCE [LARGE SCALE GENOMIC DNA]</scope>
    <source>
        <strain evidence="5 6">AS12</strain>
    </source>
</reference>
<sequence>MQEKSTQQRSTQEKSTTGISSQQLSAHQLSTLNTSGSEIEFPLRNITLRGLAFGDPSKPLIVALHGWLDNAATFVPLAAYLQGYYVIALDFAGHGKSDHRSKDAHYHLVDFVYDVHEVVETQGWDNFILLGHSMGGIIGSMYTSCFPEKVRKYITIESLGPVTKDSESSPEQLRESIESRLKGAASEGKHPSNKQSVIRARAIAGGFSDECARLLVERNLCEIEGQLEFTTDRRLRTFSSLRLTEGQAQAFLKAITCPTIVIIADNGYEIMKKTAELRINLLKDAKLLSVPGSHHPHLDNTQSVSVHILHFLHEN</sequence>
<dbReference type="PANTHER" id="PTHR43798">
    <property type="entry name" value="MONOACYLGLYCEROL LIPASE"/>
    <property type="match status" value="1"/>
</dbReference>
<evidence type="ECO:0000313" key="6">
    <source>
        <dbReference type="Proteomes" id="UP001461163"/>
    </source>
</evidence>
<keyword evidence="6" id="KW-1185">Reference proteome</keyword>
<dbReference type="RefSeq" id="WP_342880887.1">
    <property type="nucleotide sequence ID" value="NZ_JBBMQS010000002.1"/>
</dbReference>
<feature type="region of interest" description="Disordered" evidence="3">
    <location>
        <begin position="1"/>
        <end position="25"/>
    </location>
</feature>
<protein>
    <submittedName>
        <fullName evidence="5">Alpha/beta hydrolase</fullName>
    </submittedName>
</protein>
<dbReference type="InterPro" id="IPR050266">
    <property type="entry name" value="AB_hydrolase_sf"/>
</dbReference>
<evidence type="ECO:0000259" key="4">
    <source>
        <dbReference type="Pfam" id="PF00561"/>
    </source>
</evidence>
<feature type="domain" description="AB hydrolase-1" evidence="4">
    <location>
        <begin position="59"/>
        <end position="176"/>
    </location>
</feature>
<keyword evidence="2 5" id="KW-0378">Hydrolase</keyword>
<dbReference type="Proteomes" id="UP001461163">
    <property type="component" value="Unassembled WGS sequence"/>
</dbReference>
<comment type="similarity">
    <text evidence="1">Belongs to the AB hydrolase superfamily.</text>
</comment>
<evidence type="ECO:0000256" key="1">
    <source>
        <dbReference type="ARBA" id="ARBA00008645"/>
    </source>
</evidence>
<feature type="compositionally biased region" description="Basic and acidic residues" evidence="3">
    <location>
        <begin position="164"/>
        <end position="181"/>
    </location>
</feature>
<dbReference type="GO" id="GO:0016787">
    <property type="term" value="F:hydrolase activity"/>
    <property type="evidence" value="ECO:0007669"/>
    <property type="project" value="UniProtKB-KW"/>
</dbReference>
<dbReference type="EMBL" id="JBBMQS010000002">
    <property type="protein sequence ID" value="MEM5496432.1"/>
    <property type="molecule type" value="Genomic_DNA"/>
</dbReference>
<dbReference type="InterPro" id="IPR029058">
    <property type="entry name" value="AB_hydrolase_fold"/>
</dbReference>
<evidence type="ECO:0000256" key="3">
    <source>
        <dbReference type="SAM" id="MobiDB-lite"/>
    </source>
</evidence>
<evidence type="ECO:0000256" key="2">
    <source>
        <dbReference type="ARBA" id="ARBA00022801"/>
    </source>
</evidence>
<gene>
    <name evidence="5" type="ORF">WNY77_03370</name>
</gene>
<feature type="region of interest" description="Disordered" evidence="3">
    <location>
        <begin position="161"/>
        <end position="192"/>
    </location>
</feature>
<accession>A0ABU9SRB9</accession>
<dbReference type="InterPro" id="IPR000073">
    <property type="entry name" value="AB_hydrolase_1"/>
</dbReference>
<organism evidence="5 6">
    <name type="scientific">Paraglaciecola mesophila</name>
    <dbReference type="NCBI Taxonomy" id="197222"/>
    <lineage>
        <taxon>Bacteria</taxon>
        <taxon>Pseudomonadati</taxon>
        <taxon>Pseudomonadota</taxon>
        <taxon>Gammaproteobacteria</taxon>
        <taxon>Alteromonadales</taxon>
        <taxon>Alteromonadaceae</taxon>
        <taxon>Paraglaciecola</taxon>
    </lineage>
</organism>
<name>A0ABU9SRB9_9ALTE</name>
<dbReference type="PRINTS" id="PR00111">
    <property type="entry name" value="ABHYDROLASE"/>
</dbReference>